<dbReference type="PROSITE" id="PS01124">
    <property type="entry name" value="HTH_ARAC_FAMILY_2"/>
    <property type="match status" value="1"/>
</dbReference>
<proteinExistence type="predicted"/>
<dbReference type="AlphaFoldDB" id="A0A510X379"/>
<keyword evidence="2" id="KW-0238">DNA-binding</keyword>
<dbReference type="GO" id="GO:0043565">
    <property type="term" value="F:sequence-specific DNA binding"/>
    <property type="evidence" value="ECO:0007669"/>
    <property type="project" value="InterPro"/>
</dbReference>
<protein>
    <submittedName>
        <fullName evidence="5">Transcriptional regulator</fullName>
    </submittedName>
</protein>
<dbReference type="InterPro" id="IPR009057">
    <property type="entry name" value="Homeodomain-like_sf"/>
</dbReference>
<dbReference type="PANTHER" id="PTHR46796">
    <property type="entry name" value="HTH-TYPE TRANSCRIPTIONAL ACTIVATOR RHAS-RELATED"/>
    <property type="match status" value="1"/>
</dbReference>
<dbReference type="RefSeq" id="WP_146800902.1">
    <property type="nucleotide sequence ID" value="NZ_BJUK01000002.1"/>
</dbReference>
<reference evidence="5 6" key="1">
    <citation type="submission" date="2019-07" db="EMBL/GenBank/DDBJ databases">
        <title>Whole genome shotgun sequence of Halomonas pacifica NBRC 102220.</title>
        <authorList>
            <person name="Hosoyama A."/>
            <person name="Uohara A."/>
            <person name="Ohji S."/>
            <person name="Ichikawa N."/>
        </authorList>
    </citation>
    <scope>NUCLEOTIDE SEQUENCE [LARGE SCALE GENOMIC DNA]</scope>
    <source>
        <strain evidence="5 6">NBRC 102220</strain>
    </source>
</reference>
<dbReference type="SMART" id="SM00342">
    <property type="entry name" value="HTH_ARAC"/>
    <property type="match status" value="1"/>
</dbReference>
<evidence type="ECO:0000256" key="2">
    <source>
        <dbReference type="ARBA" id="ARBA00023125"/>
    </source>
</evidence>
<dbReference type="InterPro" id="IPR050204">
    <property type="entry name" value="AraC_XylS_family_regulators"/>
</dbReference>
<comment type="caution">
    <text evidence="5">The sequence shown here is derived from an EMBL/GenBank/DDBJ whole genome shotgun (WGS) entry which is preliminary data.</text>
</comment>
<dbReference type="EMBL" id="BJUK01000002">
    <property type="protein sequence ID" value="GEK45872.1"/>
    <property type="molecule type" value="Genomic_DNA"/>
</dbReference>
<dbReference type="OrthoDB" id="5740883at2"/>
<keyword evidence="1" id="KW-0805">Transcription regulation</keyword>
<feature type="domain" description="HTH araC/xylS-type" evidence="4">
    <location>
        <begin position="157"/>
        <end position="254"/>
    </location>
</feature>
<keyword evidence="3" id="KW-0804">Transcription</keyword>
<dbReference type="SUPFAM" id="SSF46689">
    <property type="entry name" value="Homeodomain-like"/>
    <property type="match status" value="2"/>
</dbReference>
<sequence>MSFFSLQTCTLGRQHVAHEHAYHQLILASSGTTELALEHRGQRITRELGCLIPTACHHEYLGDGRNQTLVLDVPLAKLERLACADELQRLFERPRFFAVSPQLQQLTVSLMAQAEQAPALHDEIATLLLRALYLQLHDQELKRAETTPQARSRLDLVRLNAWIDAHLDAAIRVETLAELCALSPGHFHACFREATGLTPLTYVQRRRLDHARGLVAGSQLSLGHIAGLVGFRDQGSFTRAYRRRFGEAPSRARR</sequence>
<dbReference type="Gene3D" id="1.10.10.60">
    <property type="entry name" value="Homeodomain-like"/>
    <property type="match status" value="1"/>
</dbReference>
<dbReference type="InterPro" id="IPR018060">
    <property type="entry name" value="HTH_AraC"/>
</dbReference>
<evidence type="ECO:0000256" key="3">
    <source>
        <dbReference type="ARBA" id="ARBA00023163"/>
    </source>
</evidence>
<evidence type="ECO:0000256" key="1">
    <source>
        <dbReference type="ARBA" id="ARBA00023015"/>
    </source>
</evidence>
<dbReference type="GO" id="GO:0003700">
    <property type="term" value="F:DNA-binding transcription factor activity"/>
    <property type="evidence" value="ECO:0007669"/>
    <property type="project" value="InterPro"/>
</dbReference>
<evidence type="ECO:0000313" key="6">
    <source>
        <dbReference type="Proteomes" id="UP000321275"/>
    </source>
</evidence>
<keyword evidence="6" id="KW-1185">Reference proteome</keyword>
<evidence type="ECO:0000313" key="5">
    <source>
        <dbReference type="EMBL" id="GEK45872.1"/>
    </source>
</evidence>
<gene>
    <name evidence="5" type="ORF">HPA02_01550</name>
</gene>
<accession>A0A510X379</accession>
<dbReference type="Proteomes" id="UP000321275">
    <property type="component" value="Unassembled WGS sequence"/>
</dbReference>
<name>A0A510X379_9GAMM</name>
<dbReference type="Pfam" id="PF12833">
    <property type="entry name" value="HTH_18"/>
    <property type="match status" value="1"/>
</dbReference>
<dbReference type="PANTHER" id="PTHR46796:SF10">
    <property type="entry name" value="TRANSCRIPTIONAL ACTIVATOR FEAR"/>
    <property type="match status" value="1"/>
</dbReference>
<evidence type="ECO:0000259" key="4">
    <source>
        <dbReference type="PROSITE" id="PS01124"/>
    </source>
</evidence>
<organism evidence="5 6">
    <name type="scientific">Bisbaumannia pacifica</name>
    <dbReference type="NCBI Taxonomy" id="77098"/>
    <lineage>
        <taxon>Bacteria</taxon>
        <taxon>Pseudomonadati</taxon>
        <taxon>Pseudomonadota</taxon>
        <taxon>Gammaproteobacteria</taxon>
        <taxon>Oceanospirillales</taxon>
        <taxon>Halomonadaceae</taxon>
        <taxon>Bisbaumannia</taxon>
    </lineage>
</organism>